<dbReference type="EMBL" id="JAAALK010000284">
    <property type="protein sequence ID" value="KAG8068350.1"/>
    <property type="molecule type" value="Genomic_DNA"/>
</dbReference>
<comment type="caution">
    <text evidence="1">The sequence shown here is derived from an EMBL/GenBank/DDBJ whole genome shotgun (WGS) entry which is preliminary data.</text>
</comment>
<sequence>MRRADQIETFVARLSALGADVRRECPHDLTEVIEAARATEVRKEVWITETLGRVQWDFGGLTMEFVDSGEEVKLQGLRMKGGTRFMHASLEEGEEG</sequence>
<gene>
    <name evidence="1" type="ORF">GUJ93_ZPchr0005g16244</name>
</gene>
<reference evidence="1" key="1">
    <citation type="journal article" date="2021" name="bioRxiv">
        <title>Whole Genome Assembly and Annotation of Northern Wild Rice, Zizania palustris L., Supports a Whole Genome Duplication in the Zizania Genus.</title>
        <authorList>
            <person name="Haas M."/>
            <person name="Kono T."/>
            <person name="Macchietto M."/>
            <person name="Millas R."/>
            <person name="McGilp L."/>
            <person name="Shao M."/>
            <person name="Duquette J."/>
            <person name="Hirsch C.N."/>
            <person name="Kimball J."/>
        </authorList>
    </citation>
    <scope>NUCLEOTIDE SEQUENCE</scope>
    <source>
        <tissue evidence="1">Fresh leaf tissue</tissue>
    </source>
</reference>
<organism evidence="1 2">
    <name type="scientific">Zizania palustris</name>
    <name type="common">Northern wild rice</name>
    <dbReference type="NCBI Taxonomy" id="103762"/>
    <lineage>
        <taxon>Eukaryota</taxon>
        <taxon>Viridiplantae</taxon>
        <taxon>Streptophyta</taxon>
        <taxon>Embryophyta</taxon>
        <taxon>Tracheophyta</taxon>
        <taxon>Spermatophyta</taxon>
        <taxon>Magnoliopsida</taxon>
        <taxon>Liliopsida</taxon>
        <taxon>Poales</taxon>
        <taxon>Poaceae</taxon>
        <taxon>BOP clade</taxon>
        <taxon>Oryzoideae</taxon>
        <taxon>Oryzeae</taxon>
        <taxon>Zizaniinae</taxon>
        <taxon>Zizania</taxon>
    </lineage>
</organism>
<reference evidence="1" key="2">
    <citation type="submission" date="2021-02" db="EMBL/GenBank/DDBJ databases">
        <authorList>
            <person name="Kimball J.A."/>
            <person name="Haas M.W."/>
            <person name="Macchietto M."/>
            <person name="Kono T."/>
            <person name="Duquette J."/>
            <person name="Shao M."/>
        </authorList>
    </citation>
    <scope>NUCLEOTIDE SEQUENCE</scope>
    <source>
        <tissue evidence="1">Fresh leaf tissue</tissue>
    </source>
</reference>
<dbReference type="Proteomes" id="UP000729402">
    <property type="component" value="Unassembled WGS sequence"/>
</dbReference>
<keyword evidence="2" id="KW-1185">Reference proteome</keyword>
<proteinExistence type="predicted"/>
<dbReference type="AlphaFoldDB" id="A0A8J5SWU1"/>
<evidence type="ECO:0000313" key="1">
    <source>
        <dbReference type="EMBL" id="KAG8068350.1"/>
    </source>
</evidence>
<accession>A0A8J5SWU1</accession>
<name>A0A8J5SWU1_ZIZPA</name>
<evidence type="ECO:0000313" key="2">
    <source>
        <dbReference type="Proteomes" id="UP000729402"/>
    </source>
</evidence>
<protein>
    <submittedName>
        <fullName evidence="1">Uncharacterized protein</fullName>
    </submittedName>
</protein>